<dbReference type="EMBL" id="KN838631">
    <property type="protein sequence ID" value="KIK00190.1"/>
    <property type="molecule type" value="Genomic_DNA"/>
</dbReference>
<dbReference type="AlphaFoldDB" id="A0A0C9WPY9"/>
<protein>
    <submittedName>
        <fullName evidence="1">Uncharacterized protein</fullName>
    </submittedName>
</protein>
<organism evidence="1 2">
    <name type="scientific">Laccaria amethystina LaAM-08-1</name>
    <dbReference type="NCBI Taxonomy" id="1095629"/>
    <lineage>
        <taxon>Eukaryota</taxon>
        <taxon>Fungi</taxon>
        <taxon>Dikarya</taxon>
        <taxon>Basidiomycota</taxon>
        <taxon>Agaricomycotina</taxon>
        <taxon>Agaricomycetes</taxon>
        <taxon>Agaricomycetidae</taxon>
        <taxon>Agaricales</taxon>
        <taxon>Agaricineae</taxon>
        <taxon>Hydnangiaceae</taxon>
        <taxon>Laccaria</taxon>
    </lineage>
</organism>
<keyword evidence="2" id="KW-1185">Reference proteome</keyword>
<proteinExistence type="predicted"/>
<dbReference type="Proteomes" id="UP000054477">
    <property type="component" value="Unassembled WGS sequence"/>
</dbReference>
<evidence type="ECO:0000313" key="2">
    <source>
        <dbReference type="Proteomes" id="UP000054477"/>
    </source>
</evidence>
<evidence type="ECO:0000313" key="1">
    <source>
        <dbReference type="EMBL" id="KIK00190.1"/>
    </source>
</evidence>
<accession>A0A0C9WPY9</accession>
<reference evidence="2" key="2">
    <citation type="submission" date="2015-01" db="EMBL/GenBank/DDBJ databases">
        <title>Evolutionary Origins and Diversification of the Mycorrhizal Mutualists.</title>
        <authorList>
            <consortium name="DOE Joint Genome Institute"/>
            <consortium name="Mycorrhizal Genomics Consortium"/>
            <person name="Kohler A."/>
            <person name="Kuo A."/>
            <person name="Nagy L.G."/>
            <person name="Floudas D."/>
            <person name="Copeland A."/>
            <person name="Barry K.W."/>
            <person name="Cichocki N."/>
            <person name="Veneault-Fourrey C."/>
            <person name="LaButti K."/>
            <person name="Lindquist E.A."/>
            <person name="Lipzen A."/>
            <person name="Lundell T."/>
            <person name="Morin E."/>
            <person name="Murat C."/>
            <person name="Riley R."/>
            <person name="Ohm R."/>
            <person name="Sun H."/>
            <person name="Tunlid A."/>
            <person name="Henrissat B."/>
            <person name="Grigoriev I.V."/>
            <person name="Hibbett D.S."/>
            <person name="Martin F."/>
        </authorList>
    </citation>
    <scope>NUCLEOTIDE SEQUENCE [LARGE SCALE GENOMIC DNA]</scope>
    <source>
        <strain evidence="2">LaAM-08-1</strain>
    </source>
</reference>
<dbReference type="HOGENOM" id="CLU_1518111_0_0_1"/>
<sequence length="177" mass="20242">MPPPSDERHRGASCRRVPNCLKGRKQMRYGSRNSLERARDQAFAVRLIPTSDFLIKYASGYQIDMGMHHYELLDYAIILDGLCSNLVDRVHRKQRCHSSWLSHRMLHTVSSFQQVSSISYSPQTPSNGFASCVSCDLPLPRSVLGIAIFFVLIDSVNHWQVEYLGVYTMPLHSRTTR</sequence>
<gene>
    <name evidence="1" type="ORF">K443DRAFT_615898</name>
</gene>
<reference evidence="1 2" key="1">
    <citation type="submission" date="2014-04" db="EMBL/GenBank/DDBJ databases">
        <authorList>
            <consortium name="DOE Joint Genome Institute"/>
            <person name="Kuo A."/>
            <person name="Kohler A."/>
            <person name="Nagy L.G."/>
            <person name="Floudas D."/>
            <person name="Copeland A."/>
            <person name="Barry K.W."/>
            <person name="Cichocki N."/>
            <person name="Veneault-Fourrey C."/>
            <person name="LaButti K."/>
            <person name="Lindquist E.A."/>
            <person name="Lipzen A."/>
            <person name="Lundell T."/>
            <person name="Morin E."/>
            <person name="Murat C."/>
            <person name="Sun H."/>
            <person name="Tunlid A."/>
            <person name="Henrissat B."/>
            <person name="Grigoriev I.V."/>
            <person name="Hibbett D.S."/>
            <person name="Martin F."/>
            <person name="Nordberg H.P."/>
            <person name="Cantor M.N."/>
            <person name="Hua S.X."/>
        </authorList>
    </citation>
    <scope>NUCLEOTIDE SEQUENCE [LARGE SCALE GENOMIC DNA]</scope>
    <source>
        <strain evidence="1 2">LaAM-08-1</strain>
    </source>
</reference>
<name>A0A0C9WPY9_9AGAR</name>